<proteinExistence type="predicted"/>
<feature type="compositionally biased region" description="Polar residues" evidence="1">
    <location>
        <begin position="81"/>
        <end position="93"/>
    </location>
</feature>
<accession>A0A9N8VP31</accession>
<evidence type="ECO:0000313" key="2">
    <source>
        <dbReference type="EMBL" id="CAG8455879.1"/>
    </source>
</evidence>
<feature type="region of interest" description="Disordered" evidence="1">
    <location>
        <begin position="69"/>
        <end position="93"/>
    </location>
</feature>
<organism evidence="2 3">
    <name type="scientific">Ambispora leptoticha</name>
    <dbReference type="NCBI Taxonomy" id="144679"/>
    <lineage>
        <taxon>Eukaryota</taxon>
        <taxon>Fungi</taxon>
        <taxon>Fungi incertae sedis</taxon>
        <taxon>Mucoromycota</taxon>
        <taxon>Glomeromycotina</taxon>
        <taxon>Glomeromycetes</taxon>
        <taxon>Archaeosporales</taxon>
        <taxon>Ambisporaceae</taxon>
        <taxon>Ambispora</taxon>
    </lineage>
</organism>
<name>A0A9N8VP31_9GLOM</name>
<dbReference type="EMBL" id="CAJVPS010000129">
    <property type="protein sequence ID" value="CAG8455879.1"/>
    <property type="molecule type" value="Genomic_DNA"/>
</dbReference>
<comment type="caution">
    <text evidence="2">The sequence shown here is derived from an EMBL/GenBank/DDBJ whole genome shotgun (WGS) entry which is preliminary data.</text>
</comment>
<sequence length="143" mass="15924">MDSNKSVVEVSNNGINDNEFIMRKSTTLAASSSDRASSIAEFQTPSKKPRQRTNTLRILIHATMQLLTSPPLSPTLPSSPNESINSTDSEQSSYISFPEYDIYDEINDNIQNGSRGETESMVLQMEEFDEMLVNGVRVLRSSN</sequence>
<dbReference type="OrthoDB" id="2412055at2759"/>
<gene>
    <name evidence="2" type="ORF">ALEPTO_LOCUS1276</name>
</gene>
<dbReference type="AlphaFoldDB" id="A0A9N8VP31"/>
<keyword evidence="3" id="KW-1185">Reference proteome</keyword>
<feature type="region of interest" description="Disordered" evidence="1">
    <location>
        <begin position="34"/>
        <end position="53"/>
    </location>
</feature>
<evidence type="ECO:0000313" key="3">
    <source>
        <dbReference type="Proteomes" id="UP000789508"/>
    </source>
</evidence>
<dbReference type="Proteomes" id="UP000789508">
    <property type="component" value="Unassembled WGS sequence"/>
</dbReference>
<protein>
    <submittedName>
        <fullName evidence="2">9636_t:CDS:1</fullName>
    </submittedName>
</protein>
<reference evidence="2" key="1">
    <citation type="submission" date="2021-06" db="EMBL/GenBank/DDBJ databases">
        <authorList>
            <person name="Kallberg Y."/>
            <person name="Tangrot J."/>
            <person name="Rosling A."/>
        </authorList>
    </citation>
    <scope>NUCLEOTIDE SEQUENCE</scope>
    <source>
        <strain evidence="2">FL130A</strain>
    </source>
</reference>
<evidence type="ECO:0000256" key="1">
    <source>
        <dbReference type="SAM" id="MobiDB-lite"/>
    </source>
</evidence>
<feature type="compositionally biased region" description="Low complexity" evidence="1">
    <location>
        <begin position="69"/>
        <end position="80"/>
    </location>
</feature>
<feature type="compositionally biased region" description="Polar residues" evidence="1">
    <location>
        <begin position="41"/>
        <end position="53"/>
    </location>
</feature>